<evidence type="ECO:0000313" key="7">
    <source>
        <dbReference type="EMBL" id="MEU0711859.1"/>
    </source>
</evidence>
<evidence type="ECO:0000256" key="1">
    <source>
        <dbReference type="ARBA" id="ARBA00022679"/>
    </source>
</evidence>
<dbReference type="Gene3D" id="1.10.510.10">
    <property type="entry name" value="Transferase(Phosphotransferase) domain 1"/>
    <property type="match status" value="1"/>
</dbReference>
<dbReference type="InterPro" id="IPR015943">
    <property type="entry name" value="WD40/YVTN_repeat-like_dom_sf"/>
</dbReference>
<sequence>MPPLRSTGPASGPFPEAEHPQYAGRYRLEECLGAGGMGVVHLARSASGLRLAVKVVHAEHAADAEFRARFRQEVMAARRVSGAFTAPVVDADPDAGRPWMATLFIDGPTLSERVKRNGPLGSGELRRVGAGLAEALRDIHRAGVVHRDLKPSNVLLAADGPKVIDFGISRPADSDLRTETGKLIGTPPFMAPEQFQRPRDVGPAADVFAMGAVLVHAATGRGPFDSNSPYIVAYQVVHNEPDLAGVPEDLVPLLRRCLAKDPAERPTADELMGELRADGGAGVGGGAEGGGVGAGSGADGSGGAAGRAGGAAGSGAVAFVPGQRRVEDTAGAEAAGMEGAPGDGAGVGAGGGARAVPRRTRRLRLAAAGLAVLAAVIAGGVAGVRGGGPADGPATSGGGREAAAPAFRPWAVTPGAPRGESLTPLCAADADRALYCTAPGLKAARLRPADGATAWAVDAAPAGTAHTAGAAGAAGAAPGTAPVISGGLVHVRAPDGARLEALAPDTGAVRWAEDVSAYANVLHSGDTVLLVTADGTVRALDGATGAERWTKRRLAAPGAQWITGGGGVYAAAASPDAAATLVTAVDPADGRVRWTERLTGALGPVQATSDALLLLSTDADLYTDAVVRLDLSGRTARRVPLTVPADQAQAVMAGDTVYVVGSGGSLAAVDMTGGSAQRAQRWRLETGVTHVSRPVVAGGHVHLTAADGRLLAVDAGRGVLLGMTKPRMDGGRYTFAPLLPAPAVVDGRVFATAPDGSVFAVDAGDPAAW</sequence>
<dbReference type="InterPro" id="IPR017441">
    <property type="entry name" value="Protein_kinase_ATP_BS"/>
</dbReference>
<name>A0ABV2WES9_9ACTN</name>
<keyword evidence="1" id="KW-0808">Transferase</keyword>
<dbReference type="EMBL" id="JBEXZR010000043">
    <property type="protein sequence ID" value="MEU0711859.1"/>
    <property type="molecule type" value="Genomic_DNA"/>
</dbReference>
<dbReference type="Pfam" id="PF00069">
    <property type="entry name" value="Pkinase"/>
    <property type="match status" value="1"/>
</dbReference>
<dbReference type="InterPro" id="IPR018391">
    <property type="entry name" value="PQQ_b-propeller_rpt"/>
</dbReference>
<dbReference type="InterPro" id="IPR008271">
    <property type="entry name" value="Ser/Thr_kinase_AS"/>
</dbReference>
<dbReference type="SMART" id="SM00220">
    <property type="entry name" value="S_TKc"/>
    <property type="match status" value="1"/>
</dbReference>
<feature type="domain" description="Protein kinase" evidence="6">
    <location>
        <begin position="26"/>
        <end position="277"/>
    </location>
</feature>
<dbReference type="InterPro" id="IPR002372">
    <property type="entry name" value="PQQ_rpt_dom"/>
</dbReference>
<evidence type="ECO:0000313" key="8">
    <source>
        <dbReference type="Proteomes" id="UP001550378"/>
    </source>
</evidence>
<evidence type="ECO:0000256" key="2">
    <source>
        <dbReference type="ARBA" id="ARBA00022741"/>
    </source>
</evidence>
<dbReference type="PANTHER" id="PTHR43289">
    <property type="entry name" value="MITOGEN-ACTIVATED PROTEIN KINASE KINASE KINASE 20-RELATED"/>
    <property type="match status" value="1"/>
</dbReference>
<dbReference type="InterPro" id="IPR011009">
    <property type="entry name" value="Kinase-like_dom_sf"/>
</dbReference>
<dbReference type="PANTHER" id="PTHR43289:SF34">
    <property type="entry name" value="SERINE_THREONINE-PROTEIN KINASE YBDM-RELATED"/>
    <property type="match status" value="1"/>
</dbReference>
<gene>
    <name evidence="7" type="ORF">ABZ508_31305</name>
</gene>
<dbReference type="Gene3D" id="2.130.10.10">
    <property type="entry name" value="YVTN repeat-like/Quinoprotein amine dehydrogenase"/>
    <property type="match status" value="2"/>
</dbReference>
<dbReference type="Pfam" id="PF13360">
    <property type="entry name" value="PQQ_2"/>
    <property type="match status" value="2"/>
</dbReference>
<dbReference type="Proteomes" id="UP001550378">
    <property type="component" value="Unassembled WGS sequence"/>
</dbReference>
<dbReference type="InterPro" id="IPR000719">
    <property type="entry name" value="Prot_kinase_dom"/>
</dbReference>
<accession>A0ABV2WES9</accession>
<dbReference type="CDD" id="cd14014">
    <property type="entry name" value="STKc_PknB_like"/>
    <property type="match status" value="1"/>
</dbReference>
<dbReference type="SMART" id="SM00564">
    <property type="entry name" value="PQQ"/>
    <property type="match status" value="3"/>
</dbReference>
<comment type="caution">
    <text evidence="7">The sequence shown here is derived from an EMBL/GenBank/DDBJ whole genome shotgun (WGS) entry which is preliminary data.</text>
</comment>
<proteinExistence type="predicted"/>
<keyword evidence="3" id="KW-0418">Kinase</keyword>
<evidence type="ECO:0000259" key="6">
    <source>
        <dbReference type="PROSITE" id="PS50011"/>
    </source>
</evidence>
<dbReference type="PROSITE" id="PS00108">
    <property type="entry name" value="PROTEIN_KINASE_ST"/>
    <property type="match status" value="1"/>
</dbReference>
<evidence type="ECO:0000256" key="5">
    <source>
        <dbReference type="PROSITE-ProRule" id="PRU10141"/>
    </source>
</evidence>
<keyword evidence="8" id="KW-1185">Reference proteome</keyword>
<dbReference type="PROSITE" id="PS50011">
    <property type="entry name" value="PROTEIN_KINASE_DOM"/>
    <property type="match status" value="1"/>
</dbReference>
<dbReference type="RefSeq" id="WP_359658526.1">
    <property type="nucleotide sequence ID" value="NZ_JBEXZP010000348.1"/>
</dbReference>
<protein>
    <submittedName>
        <fullName evidence="7">PQQ-binding-like beta-propeller repeat protein</fullName>
    </submittedName>
</protein>
<evidence type="ECO:0000256" key="3">
    <source>
        <dbReference type="ARBA" id="ARBA00022777"/>
    </source>
</evidence>
<organism evidence="7 8">
    <name type="scientific">Streptomyces lavendulocolor</name>
    <dbReference type="NCBI Taxonomy" id="67316"/>
    <lineage>
        <taxon>Bacteria</taxon>
        <taxon>Bacillati</taxon>
        <taxon>Actinomycetota</taxon>
        <taxon>Actinomycetes</taxon>
        <taxon>Kitasatosporales</taxon>
        <taxon>Streptomycetaceae</taxon>
        <taxon>Streptomyces</taxon>
    </lineage>
</organism>
<evidence type="ECO:0000256" key="4">
    <source>
        <dbReference type="ARBA" id="ARBA00022840"/>
    </source>
</evidence>
<feature type="binding site" evidence="5">
    <location>
        <position position="54"/>
    </location>
    <ligand>
        <name>ATP</name>
        <dbReference type="ChEBI" id="CHEBI:30616"/>
    </ligand>
</feature>
<keyword evidence="2 5" id="KW-0547">Nucleotide-binding</keyword>
<dbReference type="PROSITE" id="PS00107">
    <property type="entry name" value="PROTEIN_KINASE_ATP"/>
    <property type="match status" value="1"/>
</dbReference>
<dbReference type="SUPFAM" id="SSF50998">
    <property type="entry name" value="Quinoprotein alcohol dehydrogenase-like"/>
    <property type="match status" value="2"/>
</dbReference>
<dbReference type="InterPro" id="IPR011047">
    <property type="entry name" value="Quinoprotein_ADH-like_sf"/>
</dbReference>
<dbReference type="SUPFAM" id="SSF56112">
    <property type="entry name" value="Protein kinase-like (PK-like)"/>
    <property type="match status" value="1"/>
</dbReference>
<keyword evidence="4 5" id="KW-0067">ATP-binding</keyword>
<reference evidence="7 8" key="1">
    <citation type="submission" date="2024-06" db="EMBL/GenBank/DDBJ databases">
        <title>The Natural Products Discovery Center: Release of the First 8490 Sequenced Strains for Exploring Actinobacteria Biosynthetic Diversity.</title>
        <authorList>
            <person name="Kalkreuter E."/>
            <person name="Kautsar S.A."/>
            <person name="Yang D."/>
            <person name="Bader C.D."/>
            <person name="Teijaro C.N."/>
            <person name="Fluegel L."/>
            <person name="Davis C.M."/>
            <person name="Simpson J.R."/>
            <person name="Lauterbach L."/>
            <person name="Steele A.D."/>
            <person name="Gui C."/>
            <person name="Meng S."/>
            <person name="Li G."/>
            <person name="Viehrig K."/>
            <person name="Ye F."/>
            <person name="Su P."/>
            <person name="Kiefer A.F."/>
            <person name="Nichols A."/>
            <person name="Cepeda A.J."/>
            <person name="Yan W."/>
            <person name="Fan B."/>
            <person name="Jiang Y."/>
            <person name="Adhikari A."/>
            <person name="Zheng C.-J."/>
            <person name="Schuster L."/>
            <person name="Cowan T.M."/>
            <person name="Smanski M.J."/>
            <person name="Chevrette M.G."/>
            <person name="De Carvalho L.P.S."/>
            <person name="Shen B."/>
        </authorList>
    </citation>
    <scope>NUCLEOTIDE SEQUENCE [LARGE SCALE GENOMIC DNA]</scope>
    <source>
        <strain evidence="7 8">NPDC006337</strain>
    </source>
</reference>
<dbReference type="Gene3D" id="3.30.200.20">
    <property type="entry name" value="Phosphorylase Kinase, domain 1"/>
    <property type="match status" value="1"/>
</dbReference>